<keyword evidence="10 11" id="KW-0472">Membrane</keyword>
<feature type="transmembrane region" description="Helical" evidence="11">
    <location>
        <begin position="92"/>
        <end position="110"/>
    </location>
</feature>
<evidence type="ECO:0000256" key="7">
    <source>
        <dbReference type="ARBA" id="ARBA00022985"/>
    </source>
</evidence>
<accession>A0ABT4LIK3</accession>
<dbReference type="RefSeq" id="WP_020591152.1">
    <property type="nucleotide sequence ID" value="NZ_JAPWGY010000002.1"/>
</dbReference>
<proteinExistence type="predicted"/>
<keyword evidence="14" id="KW-1185">Reference proteome</keyword>
<name>A0ABT4LIK3_9PROT</name>
<evidence type="ECO:0000256" key="3">
    <source>
        <dbReference type="ARBA" id="ARBA00022516"/>
    </source>
</evidence>
<dbReference type="Proteomes" id="UP001069802">
    <property type="component" value="Unassembled WGS sequence"/>
</dbReference>
<protein>
    <submittedName>
        <fullName evidence="13">EamA family transporter</fullName>
    </submittedName>
</protein>
<keyword evidence="8 11" id="KW-1133">Transmembrane helix</keyword>
<feature type="transmembrane region" description="Helical" evidence="11">
    <location>
        <begin position="40"/>
        <end position="59"/>
    </location>
</feature>
<keyword evidence="6 11" id="KW-0812">Transmembrane</keyword>
<feature type="domain" description="EamA" evidence="12">
    <location>
        <begin position="8"/>
        <end position="109"/>
    </location>
</feature>
<evidence type="ECO:0000256" key="2">
    <source>
        <dbReference type="ARBA" id="ARBA00022475"/>
    </source>
</evidence>
<evidence type="ECO:0000256" key="10">
    <source>
        <dbReference type="ARBA" id="ARBA00023136"/>
    </source>
</evidence>
<dbReference type="Pfam" id="PF00892">
    <property type="entry name" value="EamA"/>
    <property type="match status" value="1"/>
</dbReference>
<evidence type="ECO:0000259" key="12">
    <source>
        <dbReference type="Pfam" id="PF00892"/>
    </source>
</evidence>
<keyword evidence="4" id="KW-0997">Cell inner membrane</keyword>
<organism evidence="13 14">
    <name type="scientific">Kiloniella laminariae</name>
    <dbReference type="NCBI Taxonomy" id="454162"/>
    <lineage>
        <taxon>Bacteria</taxon>
        <taxon>Pseudomonadati</taxon>
        <taxon>Pseudomonadota</taxon>
        <taxon>Alphaproteobacteria</taxon>
        <taxon>Rhodospirillales</taxon>
        <taxon>Kiloniellaceae</taxon>
        <taxon>Kiloniella</taxon>
    </lineage>
</organism>
<comment type="subcellular location">
    <subcellularLocation>
        <location evidence="1">Cell membrane</location>
        <topology evidence="1">Multi-pass membrane protein</topology>
    </subcellularLocation>
</comment>
<comment type="caution">
    <text evidence="13">The sequence shown here is derived from an EMBL/GenBank/DDBJ whole genome shotgun (WGS) entry which is preliminary data.</text>
</comment>
<keyword evidence="3" id="KW-0444">Lipid biosynthesis</keyword>
<dbReference type="EMBL" id="JAPWGY010000002">
    <property type="protein sequence ID" value="MCZ4280907.1"/>
    <property type="molecule type" value="Genomic_DNA"/>
</dbReference>
<evidence type="ECO:0000313" key="14">
    <source>
        <dbReference type="Proteomes" id="UP001069802"/>
    </source>
</evidence>
<keyword evidence="5" id="KW-0441">Lipid A biosynthesis</keyword>
<sequence>MKILILVLFTLVMSLGQLLFKKASMEINWSGGLLELFNPWLIVAITLYAGATLVWVWILRTVPLNFAYPFTALAFVIVPVAASYIFKESLGWPNVVGTVLIMAGIAVISLKEI</sequence>
<dbReference type="InterPro" id="IPR000620">
    <property type="entry name" value="EamA_dom"/>
</dbReference>
<dbReference type="InterPro" id="IPR000390">
    <property type="entry name" value="Small_drug/metabolite_transptr"/>
</dbReference>
<evidence type="ECO:0000256" key="6">
    <source>
        <dbReference type="ARBA" id="ARBA00022692"/>
    </source>
</evidence>
<keyword evidence="7" id="KW-0448">Lipopolysaccharide biosynthesis</keyword>
<dbReference type="InterPro" id="IPR037185">
    <property type="entry name" value="EmrE-like"/>
</dbReference>
<evidence type="ECO:0000256" key="5">
    <source>
        <dbReference type="ARBA" id="ARBA00022556"/>
    </source>
</evidence>
<evidence type="ECO:0000256" key="4">
    <source>
        <dbReference type="ARBA" id="ARBA00022519"/>
    </source>
</evidence>
<dbReference type="SUPFAM" id="SSF103481">
    <property type="entry name" value="Multidrug resistance efflux transporter EmrE"/>
    <property type="match status" value="1"/>
</dbReference>
<evidence type="ECO:0000256" key="1">
    <source>
        <dbReference type="ARBA" id="ARBA00004651"/>
    </source>
</evidence>
<dbReference type="PANTHER" id="PTHR30561:SF9">
    <property type="entry name" value="4-AMINO-4-DEOXY-L-ARABINOSE-PHOSPHOUNDECAPRENOL FLIPPASE SUBUNIT ARNF-RELATED"/>
    <property type="match status" value="1"/>
</dbReference>
<evidence type="ECO:0000256" key="11">
    <source>
        <dbReference type="SAM" id="Phobius"/>
    </source>
</evidence>
<keyword evidence="2" id="KW-1003">Cell membrane</keyword>
<evidence type="ECO:0000256" key="9">
    <source>
        <dbReference type="ARBA" id="ARBA00023098"/>
    </source>
</evidence>
<reference evidence="13" key="1">
    <citation type="submission" date="2022-12" db="EMBL/GenBank/DDBJ databases">
        <title>Bacterial isolates from different developmental stages of Nematostella vectensis.</title>
        <authorList>
            <person name="Fraune S."/>
        </authorList>
    </citation>
    <scope>NUCLEOTIDE SEQUENCE</scope>
    <source>
        <strain evidence="13">G21630-S1</strain>
    </source>
</reference>
<evidence type="ECO:0000256" key="8">
    <source>
        <dbReference type="ARBA" id="ARBA00022989"/>
    </source>
</evidence>
<feature type="transmembrane region" description="Helical" evidence="11">
    <location>
        <begin position="66"/>
        <end position="86"/>
    </location>
</feature>
<gene>
    <name evidence="13" type="ORF">O4H49_08980</name>
</gene>
<keyword evidence="9" id="KW-0443">Lipid metabolism</keyword>
<evidence type="ECO:0000313" key="13">
    <source>
        <dbReference type="EMBL" id="MCZ4280907.1"/>
    </source>
</evidence>
<dbReference type="PANTHER" id="PTHR30561">
    <property type="entry name" value="SMR FAMILY PROTON-DEPENDENT DRUG EFFLUX TRANSPORTER SUGE"/>
    <property type="match status" value="1"/>
</dbReference>
<dbReference type="Gene3D" id="1.10.3730.20">
    <property type="match status" value="1"/>
</dbReference>